<dbReference type="Proteomes" id="UP000244722">
    <property type="component" value="Unassembled WGS sequence"/>
</dbReference>
<dbReference type="OrthoDB" id="5374171at2759"/>
<proteinExistence type="predicted"/>
<reference evidence="1 2" key="1">
    <citation type="submission" date="2017-04" db="EMBL/GenBank/DDBJ databases">
        <title>Draft genome sequence of Tuber borchii Vittad., a whitish edible truffle.</title>
        <authorList>
            <consortium name="DOE Joint Genome Institute"/>
            <person name="Murat C."/>
            <person name="Kuo A."/>
            <person name="Barry K.W."/>
            <person name="Clum A."/>
            <person name="Dockter R.B."/>
            <person name="Fauchery L."/>
            <person name="Iotti M."/>
            <person name="Kohler A."/>
            <person name="Labutti K."/>
            <person name="Lindquist E.A."/>
            <person name="Lipzen A."/>
            <person name="Ohm R.A."/>
            <person name="Wang M."/>
            <person name="Grigoriev I.V."/>
            <person name="Zambonelli A."/>
            <person name="Martin F.M."/>
        </authorList>
    </citation>
    <scope>NUCLEOTIDE SEQUENCE [LARGE SCALE GENOMIC DNA]</scope>
    <source>
        <strain evidence="1 2">Tbo3840</strain>
    </source>
</reference>
<keyword evidence="2" id="KW-1185">Reference proteome</keyword>
<evidence type="ECO:0000313" key="1">
    <source>
        <dbReference type="EMBL" id="PUU82100.1"/>
    </source>
</evidence>
<comment type="caution">
    <text evidence="1">The sequence shown here is derived from an EMBL/GenBank/DDBJ whole genome shotgun (WGS) entry which is preliminary data.</text>
</comment>
<dbReference type="AlphaFoldDB" id="A0A2T7A313"/>
<evidence type="ECO:0000313" key="2">
    <source>
        <dbReference type="Proteomes" id="UP000244722"/>
    </source>
</evidence>
<accession>A0A2T7A313</accession>
<gene>
    <name evidence="1" type="ORF">B9Z19DRAFT_1099408</name>
</gene>
<name>A0A2T7A313_TUBBO</name>
<organism evidence="1 2">
    <name type="scientific">Tuber borchii</name>
    <name type="common">White truffle</name>
    <dbReference type="NCBI Taxonomy" id="42251"/>
    <lineage>
        <taxon>Eukaryota</taxon>
        <taxon>Fungi</taxon>
        <taxon>Dikarya</taxon>
        <taxon>Ascomycota</taxon>
        <taxon>Pezizomycotina</taxon>
        <taxon>Pezizomycetes</taxon>
        <taxon>Pezizales</taxon>
        <taxon>Tuberaceae</taxon>
        <taxon>Tuber</taxon>
    </lineage>
</organism>
<protein>
    <submittedName>
        <fullName evidence="1">Uncharacterized protein</fullName>
    </submittedName>
</protein>
<sequence>MTVLSAQRIFPQKSFHVAPGDWSVPGEVEYGWQDLRCDVSDGKCTLAYVCETLKPKINTQVSWLKALAGASNIFECSDVQALQAAGNPAIFWGLIALSTERDSQPSQLIDVVNFKNWRRPSEEEHTGRIVVVEIYRDSRTPESESYEFPDP</sequence>
<dbReference type="EMBL" id="NESQ01000034">
    <property type="protein sequence ID" value="PUU82100.1"/>
    <property type="molecule type" value="Genomic_DNA"/>
</dbReference>